<evidence type="ECO:0000313" key="7">
    <source>
        <dbReference type="EMBL" id="KAJ55459.1"/>
    </source>
</evidence>
<dbReference type="InterPro" id="IPR001851">
    <property type="entry name" value="ABC_transp_permease"/>
</dbReference>
<feature type="transmembrane region" description="Helical" evidence="6">
    <location>
        <begin position="294"/>
        <end position="312"/>
    </location>
</feature>
<dbReference type="AlphaFoldDB" id="A0A037ZIL7"/>
<gene>
    <name evidence="7" type="ORF">ACMU_12235</name>
</gene>
<sequence>MKKQSLTQRFLAAEWSSLLIVALIMMAIMTIITPRFLNFDNQAILTRSLAPLLIVAFAQAIVIGIGQMNLAVGAIGGMVAVFFGGMMEVWGLPIPVAIGIGLLCGLAAGVLNGAVIAYSGINGFIVTLATLSIFKGLNLGVTKSIPFYEMPQALQWFGEARVGPFAMILIVPVICVVALAWFLKYSLAGRQILAVGGNAHAAGLAGISVNRVTIMAHAISGALAGIAGMLSVARLGVGQPTIGGDWLLASFAAPVIGGAILLGGHIPVIGTILGVLVIILIENLLVLYGVDPQYNEFFVGALILLAVGFNHWRSLRAEAAYKLQEGQA</sequence>
<feature type="transmembrane region" description="Helical" evidence="6">
    <location>
        <begin position="214"/>
        <end position="237"/>
    </location>
</feature>
<feature type="transmembrane region" description="Helical" evidence="6">
    <location>
        <begin position="96"/>
        <end position="117"/>
    </location>
</feature>
<feature type="transmembrane region" description="Helical" evidence="6">
    <location>
        <begin position="70"/>
        <end position="90"/>
    </location>
</feature>
<keyword evidence="5 6" id="KW-0472">Membrane</keyword>
<evidence type="ECO:0000313" key="8">
    <source>
        <dbReference type="Proteomes" id="UP000026249"/>
    </source>
</evidence>
<evidence type="ECO:0000256" key="3">
    <source>
        <dbReference type="ARBA" id="ARBA00022692"/>
    </source>
</evidence>
<dbReference type="PANTHER" id="PTHR32196">
    <property type="entry name" value="ABC TRANSPORTER PERMEASE PROTEIN YPHD-RELATED-RELATED"/>
    <property type="match status" value="1"/>
</dbReference>
<name>A0A037ZIL7_9RHOB</name>
<organism evidence="7 8">
    <name type="scientific">Actibacterium mucosum KCTC 23349</name>
    <dbReference type="NCBI Taxonomy" id="1454373"/>
    <lineage>
        <taxon>Bacteria</taxon>
        <taxon>Pseudomonadati</taxon>
        <taxon>Pseudomonadota</taxon>
        <taxon>Alphaproteobacteria</taxon>
        <taxon>Rhodobacterales</taxon>
        <taxon>Roseobacteraceae</taxon>
        <taxon>Actibacterium</taxon>
    </lineage>
</organism>
<feature type="transmembrane region" description="Helical" evidence="6">
    <location>
        <begin position="12"/>
        <end position="32"/>
    </location>
</feature>
<keyword evidence="8" id="KW-1185">Reference proteome</keyword>
<feature type="transmembrane region" description="Helical" evidence="6">
    <location>
        <begin position="269"/>
        <end position="288"/>
    </location>
</feature>
<evidence type="ECO:0000256" key="5">
    <source>
        <dbReference type="ARBA" id="ARBA00023136"/>
    </source>
</evidence>
<protein>
    <submittedName>
        <fullName evidence="7">ABC transporter permease</fullName>
    </submittedName>
</protein>
<evidence type="ECO:0000256" key="6">
    <source>
        <dbReference type="SAM" id="Phobius"/>
    </source>
</evidence>
<dbReference type="GO" id="GO:0005886">
    <property type="term" value="C:plasma membrane"/>
    <property type="evidence" value="ECO:0007669"/>
    <property type="project" value="UniProtKB-SubCell"/>
</dbReference>
<dbReference type="RefSeq" id="WP_035259262.1">
    <property type="nucleotide sequence ID" value="NZ_JFKE01000004.1"/>
</dbReference>
<dbReference type="CDD" id="cd06579">
    <property type="entry name" value="TM_PBP1_transp_AraH_like"/>
    <property type="match status" value="1"/>
</dbReference>
<feature type="transmembrane region" description="Helical" evidence="6">
    <location>
        <begin position="243"/>
        <end position="262"/>
    </location>
</feature>
<feature type="transmembrane region" description="Helical" evidence="6">
    <location>
        <begin position="44"/>
        <end position="63"/>
    </location>
</feature>
<dbReference type="OrthoDB" id="192433at2"/>
<keyword evidence="3 6" id="KW-0812">Transmembrane</keyword>
<keyword evidence="2" id="KW-1003">Cell membrane</keyword>
<evidence type="ECO:0000256" key="4">
    <source>
        <dbReference type="ARBA" id="ARBA00022989"/>
    </source>
</evidence>
<reference evidence="7 8" key="1">
    <citation type="submission" date="2014-03" db="EMBL/GenBank/DDBJ databases">
        <title>Draft Genome Sequence of Actibacterium mucosum KCTC 23349, a Marine Alphaproteobacterium with Complex Ionic Requirements Isolated from Mediterranean Seawater at Malvarrosa Beach, Valencia, Spain.</title>
        <authorList>
            <person name="Arahal D.R."/>
            <person name="Shao Z."/>
            <person name="Lai Q."/>
            <person name="Pujalte M.J."/>
        </authorList>
    </citation>
    <scope>NUCLEOTIDE SEQUENCE [LARGE SCALE GENOMIC DNA]</scope>
    <source>
        <strain evidence="7 8">KCTC 23349</strain>
    </source>
</reference>
<feature type="transmembrane region" description="Helical" evidence="6">
    <location>
        <begin position="162"/>
        <end position="183"/>
    </location>
</feature>
<dbReference type="GO" id="GO:0022857">
    <property type="term" value="F:transmembrane transporter activity"/>
    <property type="evidence" value="ECO:0007669"/>
    <property type="project" value="InterPro"/>
</dbReference>
<comment type="subcellular location">
    <subcellularLocation>
        <location evidence="1">Cell membrane</location>
        <topology evidence="1">Multi-pass membrane protein</topology>
    </subcellularLocation>
</comment>
<dbReference type="EMBL" id="JFKE01000004">
    <property type="protein sequence ID" value="KAJ55459.1"/>
    <property type="molecule type" value="Genomic_DNA"/>
</dbReference>
<dbReference type="Proteomes" id="UP000026249">
    <property type="component" value="Unassembled WGS sequence"/>
</dbReference>
<feature type="transmembrane region" description="Helical" evidence="6">
    <location>
        <begin position="124"/>
        <end position="142"/>
    </location>
</feature>
<dbReference type="STRING" id="1454373.ACMU_12235"/>
<accession>A0A037ZIL7</accession>
<evidence type="ECO:0000256" key="2">
    <source>
        <dbReference type="ARBA" id="ARBA00022475"/>
    </source>
</evidence>
<proteinExistence type="predicted"/>
<dbReference type="Pfam" id="PF02653">
    <property type="entry name" value="BPD_transp_2"/>
    <property type="match status" value="1"/>
</dbReference>
<keyword evidence="4 6" id="KW-1133">Transmembrane helix</keyword>
<comment type="caution">
    <text evidence="7">The sequence shown here is derived from an EMBL/GenBank/DDBJ whole genome shotgun (WGS) entry which is preliminary data.</text>
</comment>
<evidence type="ECO:0000256" key="1">
    <source>
        <dbReference type="ARBA" id="ARBA00004651"/>
    </source>
</evidence>